<dbReference type="FunFam" id="3.20.20.100:FF:000004">
    <property type="entry name" value="Oxidoreductase, aldo/keto reductase"/>
    <property type="match status" value="1"/>
</dbReference>
<protein>
    <submittedName>
        <fullName evidence="3">Aldo/keto reductase</fullName>
    </submittedName>
</protein>
<feature type="domain" description="NADP-dependent oxidoreductase" evidence="2">
    <location>
        <begin position="15"/>
        <end position="313"/>
    </location>
</feature>
<dbReference type="PANTHER" id="PTHR43364">
    <property type="entry name" value="NADH-SPECIFIC METHYLGLYOXAL REDUCTASE-RELATED"/>
    <property type="match status" value="1"/>
</dbReference>
<dbReference type="SUPFAM" id="SSF51430">
    <property type="entry name" value="NAD(P)-linked oxidoreductase"/>
    <property type="match status" value="1"/>
</dbReference>
<accession>A0A5C0AY94</accession>
<dbReference type="Gene3D" id="3.20.20.100">
    <property type="entry name" value="NADP-dependent oxidoreductase domain"/>
    <property type="match status" value="1"/>
</dbReference>
<evidence type="ECO:0000313" key="4">
    <source>
        <dbReference type="Proteomes" id="UP000325161"/>
    </source>
</evidence>
<sequence length="316" mass="34205">MSLRQLGRSGIQVPPLAFGGNVLGWTVDEPTAFTLLDALLDQGLNFIDTADMYSVWVPGHQGGESETILGNWFKARGNRSRVVLATKVGMQLTPEKKGLAPDYIRRAVEDSLTRLQTDYIDLYQSHEDDPTVPQEDVLGAYADLIKAGKVRAIGASNFTAARLASALEISERTGLPRYETLQPEYHLMARKDFEAELEPLVLAKEVGVINWKGLASGFLSGKYRSEADAGGRTRGKQVLKYLNPKGMQVLAALDDVAARVNANPAQVALAWLIARPSITAPIASATSLAQVDDLVAATKLKLDAEAIAQLDRASAY</sequence>
<dbReference type="KEGG" id="pacr:FXN63_17040"/>
<dbReference type="InterPro" id="IPR020471">
    <property type="entry name" value="AKR"/>
</dbReference>
<proteinExistence type="predicted"/>
<dbReference type="PRINTS" id="PR00069">
    <property type="entry name" value="ALDKETRDTASE"/>
</dbReference>
<dbReference type="CDD" id="cd19081">
    <property type="entry name" value="AKR_AKR9C1"/>
    <property type="match status" value="1"/>
</dbReference>
<dbReference type="GO" id="GO:0016491">
    <property type="term" value="F:oxidoreductase activity"/>
    <property type="evidence" value="ECO:0007669"/>
    <property type="project" value="UniProtKB-KW"/>
</dbReference>
<evidence type="ECO:0000259" key="2">
    <source>
        <dbReference type="Pfam" id="PF00248"/>
    </source>
</evidence>
<organism evidence="3 4">
    <name type="scientific">Pigmentiphaga aceris</name>
    <dbReference type="NCBI Taxonomy" id="1940612"/>
    <lineage>
        <taxon>Bacteria</taxon>
        <taxon>Pseudomonadati</taxon>
        <taxon>Pseudomonadota</taxon>
        <taxon>Betaproteobacteria</taxon>
        <taxon>Burkholderiales</taxon>
        <taxon>Alcaligenaceae</taxon>
        <taxon>Pigmentiphaga</taxon>
    </lineage>
</organism>
<dbReference type="EMBL" id="CP043046">
    <property type="protein sequence ID" value="QEI07358.1"/>
    <property type="molecule type" value="Genomic_DNA"/>
</dbReference>
<gene>
    <name evidence="3" type="ORF">FXN63_17040</name>
</gene>
<dbReference type="GO" id="GO:0005829">
    <property type="term" value="C:cytosol"/>
    <property type="evidence" value="ECO:0007669"/>
    <property type="project" value="TreeGrafter"/>
</dbReference>
<dbReference type="InterPro" id="IPR023210">
    <property type="entry name" value="NADP_OxRdtase_dom"/>
</dbReference>
<dbReference type="OrthoDB" id="5488419at2"/>
<name>A0A5C0AY94_9BURK</name>
<dbReference type="RefSeq" id="WP_148816405.1">
    <property type="nucleotide sequence ID" value="NZ_CP043046.1"/>
</dbReference>
<dbReference type="InterPro" id="IPR036812">
    <property type="entry name" value="NAD(P)_OxRdtase_dom_sf"/>
</dbReference>
<keyword evidence="4" id="KW-1185">Reference proteome</keyword>
<evidence type="ECO:0000313" key="3">
    <source>
        <dbReference type="EMBL" id="QEI07358.1"/>
    </source>
</evidence>
<evidence type="ECO:0000256" key="1">
    <source>
        <dbReference type="ARBA" id="ARBA00023002"/>
    </source>
</evidence>
<dbReference type="Proteomes" id="UP000325161">
    <property type="component" value="Chromosome"/>
</dbReference>
<keyword evidence="1" id="KW-0560">Oxidoreductase</keyword>
<dbReference type="Pfam" id="PF00248">
    <property type="entry name" value="Aldo_ket_red"/>
    <property type="match status" value="1"/>
</dbReference>
<dbReference type="PANTHER" id="PTHR43364:SF6">
    <property type="entry name" value="OXIDOREDUCTASE-RELATED"/>
    <property type="match status" value="1"/>
</dbReference>
<dbReference type="InterPro" id="IPR050523">
    <property type="entry name" value="AKR_Detox_Biosynth"/>
</dbReference>
<reference evidence="3 4" key="1">
    <citation type="submission" date="2019-08" db="EMBL/GenBank/DDBJ databases">
        <title>Amphibian skin-associated Pigmentiphaga: genome sequence and occurrence across geography and hosts.</title>
        <authorList>
            <person name="Bletz M.C."/>
            <person name="Bunk B."/>
            <person name="Sproeer C."/>
            <person name="Biwer P."/>
            <person name="Reiter S."/>
            <person name="Rabemananjara F.C.E."/>
            <person name="Schulz S."/>
            <person name="Overmann J."/>
            <person name="Vences M."/>
        </authorList>
    </citation>
    <scope>NUCLEOTIDE SEQUENCE [LARGE SCALE GENOMIC DNA]</scope>
    <source>
        <strain evidence="3 4">Mada1488</strain>
    </source>
</reference>
<dbReference type="AlphaFoldDB" id="A0A5C0AY94"/>